<feature type="compositionally biased region" description="Pro residues" evidence="1">
    <location>
        <begin position="127"/>
        <end position="140"/>
    </location>
</feature>
<keyword evidence="3" id="KW-1185">Reference proteome</keyword>
<dbReference type="AlphaFoldDB" id="A0A9W8JWS9"/>
<sequence length="784" mass="86484">MFTLHIKEPLAKNSGPFSTPKADMPSTAAQDLTGSPTSLFSGNSSPEIHTKKIPPKPKATAHSKPPLPPPPPLPSSIKIPRRPNNPHAKIADMPASAVPSGSGISTKQRLAQGALAPTIPKEVPSAPLKPPPPRSTPKPLPTRTNTSSFSGLSFKKKPIAVTIPESANHPPILTSTSAFKSPSIPLANSPPLHSPEPASSFFNAGPAGSPGLLSNQPTIFKRPLVHDNTVSPALISQPLKDAEKFLSTIMPASLAAPLLPSSEEQPELPPPKPLHNKAPLPGRIPKLWKWSGPLYIPSSEFSLCNVVISPSSHAQSTRLSVAFQGIESIRVSYFHDAADFSSISSAFRLPTEFGSLGASSGDSGVDHFKMFVCYMAKLQKVFMLPLILDGSVVGQTIFFHPSCENVVAQFKAPMLLPEELIVAVCPWPLSAEQTKLEPAAQHQEAKTLKPTLPRKSWSSSLRNKPKYHRALRMLGFPQTLHDTYAARSHPYLYYIWDDPRNSSKIESDCLRSILSQVRMKEVPPAKEARVVFIHVGALKTLHNLKGLNMRREAPHIQFYTFGSHESIHPSAWAVKEVYPIGGIVTFTPLALDIDPLGVLHRIEQISRHPLWTCYVFSPVIGLLAKRECAQEDPLVWLQKGTLRLKYVLEAIEKGSVALLEAPPEATIVTPETSSREGWLKKYLHFRPPTQFEALHTGCDTFLKKPKLMSPNWQSEIENEIMLDISAMQRQPVFMKQYRRYVVITSERDTPRPTGKEYGLEWVTTKNFDFKDDFFPKQTIGQPKV</sequence>
<dbReference type="Proteomes" id="UP001148786">
    <property type="component" value="Unassembled WGS sequence"/>
</dbReference>
<feature type="compositionally biased region" description="Polar residues" evidence="1">
    <location>
        <begin position="27"/>
        <end position="47"/>
    </location>
</feature>
<feature type="compositionally biased region" description="Basic and acidic residues" evidence="1">
    <location>
        <begin position="1"/>
        <end position="10"/>
    </location>
</feature>
<feature type="compositionally biased region" description="Pro residues" evidence="1">
    <location>
        <begin position="65"/>
        <end position="74"/>
    </location>
</feature>
<organism evidence="2 3">
    <name type="scientific">Agrocybe chaxingu</name>
    <dbReference type="NCBI Taxonomy" id="84603"/>
    <lineage>
        <taxon>Eukaryota</taxon>
        <taxon>Fungi</taxon>
        <taxon>Dikarya</taxon>
        <taxon>Basidiomycota</taxon>
        <taxon>Agaricomycotina</taxon>
        <taxon>Agaricomycetes</taxon>
        <taxon>Agaricomycetidae</taxon>
        <taxon>Agaricales</taxon>
        <taxon>Agaricineae</taxon>
        <taxon>Strophariaceae</taxon>
        <taxon>Agrocybe</taxon>
    </lineage>
</organism>
<feature type="region of interest" description="Disordered" evidence="1">
    <location>
        <begin position="1"/>
        <end position="153"/>
    </location>
</feature>
<dbReference type="OrthoDB" id="433924at2759"/>
<reference evidence="2" key="1">
    <citation type="submission" date="2022-07" db="EMBL/GenBank/DDBJ databases">
        <title>Genome Sequence of Agrocybe chaxingu.</title>
        <authorList>
            <person name="Buettner E."/>
        </authorList>
    </citation>
    <scope>NUCLEOTIDE SEQUENCE</scope>
    <source>
        <strain evidence="2">MP-N11</strain>
    </source>
</reference>
<feature type="compositionally biased region" description="Basic residues" evidence="1">
    <location>
        <begin position="51"/>
        <end position="61"/>
    </location>
</feature>
<comment type="caution">
    <text evidence="2">The sequence shown here is derived from an EMBL/GenBank/DDBJ whole genome shotgun (WGS) entry which is preliminary data.</text>
</comment>
<protein>
    <submittedName>
        <fullName evidence="2">Uncharacterized protein</fullName>
    </submittedName>
</protein>
<proteinExistence type="predicted"/>
<evidence type="ECO:0000313" key="2">
    <source>
        <dbReference type="EMBL" id="KAJ3502486.1"/>
    </source>
</evidence>
<evidence type="ECO:0000313" key="3">
    <source>
        <dbReference type="Proteomes" id="UP001148786"/>
    </source>
</evidence>
<dbReference type="EMBL" id="JANKHO010001275">
    <property type="protein sequence ID" value="KAJ3502486.1"/>
    <property type="molecule type" value="Genomic_DNA"/>
</dbReference>
<evidence type="ECO:0000256" key="1">
    <source>
        <dbReference type="SAM" id="MobiDB-lite"/>
    </source>
</evidence>
<accession>A0A9W8JWS9</accession>
<feature type="region of interest" description="Disordered" evidence="1">
    <location>
        <begin position="438"/>
        <end position="461"/>
    </location>
</feature>
<name>A0A9W8JWS9_9AGAR</name>
<gene>
    <name evidence="2" type="ORF">NLJ89_g8864</name>
</gene>